<evidence type="ECO:0000313" key="1">
    <source>
        <dbReference type="EMBL" id="GAA4649654.1"/>
    </source>
</evidence>
<reference evidence="2" key="1">
    <citation type="journal article" date="2019" name="Int. J. Syst. Evol. Microbiol.">
        <title>The Global Catalogue of Microorganisms (GCM) 10K type strain sequencing project: providing services to taxonomists for standard genome sequencing and annotation.</title>
        <authorList>
            <consortium name="The Broad Institute Genomics Platform"/>
            <consortium name="The Broad Institute Genome Sequencing Center for Infectious Disease"/>
            <person name="Wu L."/>
            <person name="Ma J."/>
        </authorList>
    </citation>
    <scope>NUCLEOTIDE SEQUENCE [LARGE SCALE GENOMIC DNA]</scope>
    <source>
        <strain evidence="2">JCM 17805</strain>
    </source>
</reference>
<organism evidence="1 2">
    <name type="scientific">Kistimonas scapharcae</name>
    <dbReference type="NCBI Taxonomy" id="1036133"/>
    <lineage>
        <taxon>Bacteria</taxon>
        <taxon>Pseudomonadati</taxon>
        <taxon>Pseudomonadota</taxon>
        <taxon>Gammaproteobacteria</taxon>
        <taxon>Oceanospirillales</taxon>
        <taxon>Endozoicomonadaceae</taxon>
        <taxon>Kistimonas</taxon>
    </lineage>
</organism>
<name>A0ABP8V261_9GAMM</name>
<keyword evidence="2" id="KW-1185">Reference proteome</keyword>
<accession>A0ABP8V261</accession>
<dbReference type="EMBL" id="BAABFL010000240">
    <property type="protein sequence ID" value="GAA4649654.1"/>
    <property type="molecule type" value="Genomic_DNA"/>
</dbReference>
<protein>
    <submittedName>
        <fullName evidence="1">Uncharacterized protein</fullName>
    </submittedName>
</protein>
<evidence type="ECO:0000313" key="2">
    <source>
        <dbReference type="Proteomes" id="UP001500604"/>
    </source>
</evidence>
<proteinExistence type="predicted"/>
<dbReference type="Proteomes" id="UP001500604">
    <property type="component" value="Unassembled WGS sequence"/>
</dbReference>
<sequence>MLITRIIRINNREVNCARFKGLDTLHFFINTKADIINKLPSITFKLIPDYHCGSASLRSLAGMGQVRAAM</sequence>
<comment type="caution">
    <text evidence="1">The sequence shown here is derived from an EMBL/GenBank/DDBJ whole genome shotgun (WGS) entry which is preliminary data.</text>
</comment>
<gene>
    <name evidence="1" type="ORF">GCM10023116_19320</name>
</gene>